<dbReference type="RefSeq" id="WP_229735637.1">
    <property type="nucleotide sequence ID" value="NZ_BMGF01000006.1"/>
</dbReference>
<keyword evidence="3" id="KW-0479">Metal-binding</keyword>
<dbReference type="PANTHER" id="PTHR43756:SF1">
    <property type="entry name" value="3-PHENYLPROPIONATE_CINNAMIC ACID DIOXYGENASE SUBUNIT ALPHA"/>
    <property type="match status" value="1"/>
</dbReference>
<dbReference type="PRINTS" id="PR00090">
    <property type="entry name" value="RNGDIOXGNASE"/>
</dbReference>
<comment type="caution">
    <text evidence="11">The sequence shown here is derived from an EMBL/GenBank/DDBJ whole genome shotgun (WGS) entry which is preliminary data.</text>
</comment>
<dbReference type="GO" id="GO:0051537">
    <property type="term" value="F:2 iron, 2 sulfur cluster binding"/>
    <property type="evidence" value="ECO:0007669"/>
    <property type="project" value="UniProtKB-KW"/>
</dbReference>
<keyword evidence="12" id="KW-1185">Reference proteome</keyword>
<dbReference type="InterPro" id="IPR015879">
    <property type="entry name" value="Ring_hydroxy_dOase_asu_C_dom"/>
</dbReference>
<name>A0A7Z0BU72_9SPHN</name>
<dbReference type="Gene3D" id="2.102.10.10">
    <property type="entry name" value="Rieske [2Fe-2S] iron-sulphur domain"/>
    <property type="match status" value="1"/>
</dbReference>
<dbReference type="GO" id="GO:0005506">
    <property type="term" value="F:iron ion binding"/>
    <property type="evidence" value="ECO:0007669"/>
    <property type="project" value="InterPro"/>
</dbReference>
<dbReference type="GO" id="GO:0008695">
    <property type="term" value="F:3-phenylpropionate dioxygenase activity"/>
    <property type="evidence" value="ECO:0007669"/>
    <property type="project" value="UniProtKB-EC"/>
</dbReference>
<evidence type="ECO:0000256" key="5">
    <source>
        <dbReference type="ARBA" id="ARBA00022964"/>
    </source>
</evidence>
<dbReference type="EC" id="1.14.12.19" evidence="11"/>
<evidence type="ECO:0000259" key="10">
    <source>
        <dbReference type="PROSITE" id="PS51296"/>
    </source>
</evidence>
<dbReference type="InterPro" id="IPR043266">
    <property type="entry name" value="RHO_NdoB-like_C"/>
</dbReference>
<dbReference type="PANTHER" id="PTHR43756">
    <property type="entry name" value="CHOLINE MONOOXYGENASE, CHLOROPLASTIC"/>
    <property type="match status" value="1"/>
</dbReference>
<proteinExistence type="inferred from homology"/>
<evidence type="ECO:0000256" key="6">
    <source>
        <dbReference type="ARBA" id="ARBA00023002"/>
    </source>
</evidence>
<keyword evidence="8" id="KW-0411">Iron-sulfur</keyword>
<dbReference type="InterPro" id="IPR001663">
    <property type="entry name" value="Rng_hydr_dOase-A"/>
</dbReference>
<dbReference type="PROSITE" id="PS51296">
    <property type="entry name" value="RIESKE"/>
    <property type="match status" value="1"/>
</dbReference>
<evidence type="ECO:0000313" key="12">
    <source>
        <dbReference type="Proteomes" id="UP000522081"/>
    </source>
</evidence>
<dbReference type="EMBL" id="JACBZF010000002">
    <property type="protein sequence ID" value="NYH94863.1"/>
    <property type="molecule type" value="Genomic_DNA"/>
</dbReference>
<keyword evidence="7" id="KW-0408">Iron</keyword>
<dbReference type="InterPro" id="IPR017941">
    <property type="entry name" value="Rieske_2Fe-2S"/>
</dbReference>
<accession>A0A7Z0BU72</accession>
<keyword evidence="9" id="KW-0520">NAD</keyword>
<gene>
    <name evidence="11" type="ORF">FHS75_001182</name>
</gene>
<dbReference type="CDD" id="cd08881">
    <property type="entry name" value="RHO_alpha_C_NDO-like"/>
    <property type="match status" value="1"/>
</dbReference>
<dbReference type="InterPro" id="IPR036922">
    <property type="entry name" value="Rieske_2Fe-2S_sf"/>
</dbReference>
<dbReference type="AlphaFoldDB" id="A0A7Z0BU72"/>
<reference evidence="11 12" key="1">
    <citation type="submission" date="2020-07" db="EMBL/GenBank/DDBJ databases">
        <title>Genomic Encyclopedia of Type Strains, Phase IV (KMG-IV): sequencing the most valuable type-strain genomes for metagenomic binning, comparative biology and taxonomic classification.</title>
        <authorList>
            <person name="Goeker M."/>
        </authorList>
    </citation>
    <scope>NUCLEOTIDE SEQUENCE [LARGE SCALE GENOMIC DNA]</scope>
    <source>
        <strain evidence="11 12">DSM 29043</strain>
    </source>
</reference>
<dbReference type="SUPFAM" id="SSF50022">
    <property type="entry name" value="ISP domain"/>
    <property type="match status" value="1"/>
</dbReference>
<dbReference type="Pfam" id="PF00848">
    <property type="entry name" value="Ring_hydroxyl_A"/>
    <property type="match status" value="1"/>
</dbReference>
<evidence type="ECO:0000256" key="3">
    <source>
        <dbReference type="ARBA" id="ARBA00022723"/>
    </source>
</evidence>
<evidence type="ECO:0000256" key="1">
    <source>
        <dbReference type="ARBA" id="ARBA00008751"/>
    </source>
</evidence>
<keyword evidence="4" id="KW-0058">Aromatic hydrocarbons catabolism</keyword>
<evidence type="ECO:0000256" key="4">
    <source>
        <dbReference type="ARBA" id="ARBA00022797"/>
    </source>
</evidence>
<evidence type="ECO:0000256" key="2">
    <source>
        <dbReference type="ARBA" id="ARBA00022714"/>
    </source>
</evidence>
<organism evidence="11 12">
    <name type="scientific">Novosphingobium marinum</name>
    <dbReference type="NCBI Taxonomy" id="1514948"/>
    <lineage>
        <taxon>Bacteria</taxon>
        <taxon>Pseudomonadati</taxon>
        <taxon>Pseudomonadota</taxon>
        <taxon>Alphaproteobacteria</taxon>
        <taxon>Sphingomonadales</taxon>
        <taxon>Sphingomonadaceae</taxon>
        <taxon>Novosphingobium</taxon>
    </lineage>
</organism>
<keyword evidence="2" id="KW-0001">2Fe-2S</keyword>
<dbReference type="Pfam" id="PF00355">
    <property type="entry name" value="Rieske"/>
    <property type="match status" value="1"/>
</dbReference>
<evidence type="ECO:0000313" key="11">
    <source>
        <dbReference type="EMBL" id="NYH94863.1"/>
    </source>
</evidence>
<evidence type="ECO:0000256" key="8">
    <source>
        <dbReference type="ARBA" id="ARBA00023014"/>
    </source>
</evidence>
<keyword evidence="6 11" id="KW-0560">Oxidoreductase</keyword>
<comment type="similarity">
    <text evidence="1">Belongs to the bacterial ring-hydroxylating dioxygenase alpha subunit family.</text>
</comment>
<sequence>MYSANRLCSTQTKKHGSDVMNGSSALVDNIGASQSRRVFWDQDVYQLELERIFSRCWLMIGHDSLVPKPGDFITTYMAEDRVILSRQPDGSLKAFINSCTHRGNQICHADSGSAKAFVCNYHGWVFGQDGSLVDVPMEERCYHSDLDKSKLGLAPIRVETYKGFIFGCHDPEAPSLEDYLGDFCWYLDTIWDGPDGGLELLGPPLKSTLACNWKVPAENFVGDGYHVGWTHAAALQMIGGELAGLSGNRADMPFDDLGLQFTMRHGHGFGLIDNAATAIHVKRDGYVKYLEETRGGIREKFGPERERLYVGHWNTSIFPNCSFLYGTNTFKIWHPRGPHEIEVWTYTMVPKNADTETKRSIQREAIRSFGTAGTLESDDGENMSSATYNNNGIITRKGWMNSSMGKDREGPHPVYPGIVGVSFIGETSYRGFYRFWQEMLDAPDWAAIRANDDTWDAMWTNRNFWPDRLSAKQAEPQD</sequence>
<keyword evidence="5 11" id="KW-0223">Dioxygenase</keyword>
<dbReference type="SUPFAM" id="SSF55961">
    <property type="entry name" value="Bet v1-like"/>
    <property type="match status" value="1"/>
</dbReference>
<feature type="domain" description="Rieske" evidence="10">
    <location>
        <begin position="57"/>
        <end position="167"/>
    </location>
</feature>
<dbReference type="Proteomes" id="UP000522081">
    <property type="component" value="Unassembled WGS sequence"/>
</dbReference>
<protein>
    <submittedName>
        <fullName evidence="11">3-phenylpropionate/trans-cinnamate dioxygenase alpha subunit</fullName>
        <ecNumber evidence="11">1.14.12.19</ecNumber>
    </submittedName>
</protein>
<dbReference type="Gene3D" id="3.90.380.10">
    <property type="entry name" value="Naphthalene 1,2-dioxygenase Alpha Subunit, Chain A, domain 1"/>
    <property type="match status" value="1"/>
</dbReference>
<evidence type="ECO:0000256" key="7">
    <source>
        <dbReference type="ARBA" id="ARBA00023004"/>
    </source>
</evidence>
<evidence type="ECO:0000256" key="9">
    <source>
        <dbReference type="ARBA" id="ARBA00023027"/>
    </source>
</evidence>